<keyword evidence="1" id="KW-0732">Signal</keyword>
<dbReference type="GO" id="GO:0004623">
    <property type="term" value="F:phospholipase A2 activity"/>
    <property type="evidence" value="ECO:0007669"/>
    <property type="project" value="InterPro"/>
</dbReference>
<dbReference type="Gene3D" id="1.20.90.10">
    <property type="entry name" value="Phospholipase A2 domain"/>
    <property type="match status" value="1"/>
</dbReference>
<protein>
    <submittedName>
        <fullName evidence="3">Uncharacterized protein</fullName>
    </submittedName>
</protein>
<sequence>MKLAILVLSIVIQITVALPSRQEPTRRTTGKGLTDQILYSISLADFEKRGVMLRILRTLIGRQTAAHMPRTTRLGFPFLSACHRHDFGYRNLKAQNRFTETTKKEPSTQILKTTCSGSAML</sequence>
<evidence type="ECO:0000313" key="4">
    <source>
        <dbReference type="Proteomes" id="UP001283341"/>
    </source>
</evidence>
<dbReference type="SUPFAM" id="SSF48619">
    <property type="entry name" value="Phospholipase A2, PLA2"/>
    <property type="match status" value="1"/>
</dbReference>
<comment type="caution">
    <text evidence="3">The sequence shown here is derived from an EMBL/GenBank/DDBJ whole genome shotgun (WGS) entry which is preliminary data.</text>
</comment>
<dbReference type="InterPro" id="IPR015141">
    <property type="entry name" value="PLipase_A2_prok/fun"/>
</dbReference>
<gene>
    <name evidence="3" type="ORF">B0H66DRAFT_546721</name>
    <name evidence="2" type="ORF">B0H66DRAFT_571401</name>
</gene>
<dbReference type="AlphaFoldDB" id="A0AAE0MGB9"/>
<dbReference type="GO" id="GO:0050482">
    <property type="term" value="P:arachidonate secretion"/>
    <property type="evidence" value="ECO:0007669"/>
    <property type="project" value="InterPro"/>
</dbReference>
<keyword evidence="4" id="KW-1185">Reference proteome</keyword>
<evidence type="ECO:0000313" key="2">
    <source>
        <dbReference type="EMBL" id="KAK3311809.1"/>
    </source>
</evidence>
<name>A0AAE0MGB9_9PEZI</name>
<dbReference type="Proteomes" id="UP001283341">
    <property type="component" value="Unassembled WGS sequence"/>
</dbReference>
<proteinExistence type="predicted"/>
<dbReference type="EMBL" id="JAUEDM010000001">
    <property type="protein sequence ID" value="KAK3331517.1"/>
    <property type="molecule type" value="Genomic_DNA"/>
</dbReference>
<dbReference type="Pfam" id="PF09056">
    <property type="entry name" value="Phospholip_A2_3"/>
    <property type="match status" value="1"/>
</dbReference>
<reference evidence="3" key="2">
    <citation type="submission" date="2023-06" db="EMBL/GenBank/DDBJ databases">
        <authorList>
            <consortium name="Lawrence Berkeley National Laboratory"/>
            <person name="Haridas S."/>
            <person name="Hensen N."/>
            <person name="Bonometti L."/>
            <person name="Westerberg I."/>
            <person name="Brannstrom I.O."/>
            <person name="Guillou S."/>
            <person name="Cros-Aarteil S."/>
            <person name="Calhoun S."/>
            <person name="Kuo A."/>
            <person name="Mondo S."/>
            <person name="Pangilinan J."/>
            <person name="Riley R."/>
            <person name="Labutti K."/>
            <person name="Andreopoulos B."/>
            <person name="Lipzen A."/>
            <person name="Chen C."/>
            <person name="Yanf M."/>
            <person name="Daum C."/>
            <person name="Ng V."/>
            <person name="Clum A."/>
            <person name="Steindorff A."/>
            <person name="Ohm R."/>
            <person name="Martin F."/>
            <person name="Silar P."/>
            <person name="Natvig D."/>
            <person name="Lalanne C."/>
            <person name="Gautier V."/>
            <person name="Ament-Velasquez S.L."/>
            <person name="Kruys A."/>
            <person name="Hutchinson M.I."/>
            <person name="Powell A.J."/>
            <person name="Barry K."/>
            <person name="Miller A.N."/>
            <person name="Grigoriev I.V."/>
            <person name="Debuchy R."/>
            <person name="Gladieux P."/>
            <person name="Thoren M.H."/>
            <person name="Johannesson H."/>
        </authorList>
    </citation>
    <scope>NUCLEOTIDE SEQUENCE</scope>
    <source>
        <strain evidence="3">CBS 118394</strain>
    </source>
</reference>
<dbReference type="GO" id="GO:0006644">
    <property type="term" value="P:phospholipid metabolic process"/>
    <property type="evidence" value="ECO:0007669"/>
    <property type="project" value="InterPro"/>
</dbReference>
<feature type="signal peptide" evidence="1">
    <location>
        <begin position="1"/>
        <end position="17"/>
    </location>
</feature>
<reference evidence="3" key="1">
    <citation type="journal article" date="2023" name="Mol. Phylogenet. Evol.">
        <title>Genome-scale phylogeny and comparative genomics of the fungal order Sordariales.</title>
        <authorList>
            <person name="Hensen N."/>
            <person name="Bonometti L."/>
            <person name="Westerberg I."/>
            <person name="Brannstrom I.O."/>
            <person name="Guillou S."/>
            <person name="Cros-Aarteil S."/>
            <person name="Calhoun S."/>
            <person name="Haridas S."/>
            <person name="Kuo A."/>
            <person name="Mondo S."/>
            <person name="Pangilinan J."/>
            <person name="Riley R."/>
            <person name="LaButti K."/>
            <person name="Andreopoulos B."/>
            <person name="Lipzen A."/>
            <person name="Chen C."/>
            <person name="Yan M."/>
            <person name="Daum C."/>
            <person name="Ng V."/>
            <person name="Clum A."/>
            <person name="Steindorff A."/>
            <person name="Ohm R.A."/>
            <person name="Martin F."/>
            <person name="Silar P."/>
            <person name="Natvig D.O."/>
            <person name="Lalanne C."/>
            <person name="Gautier V."/>
            <person name="Ament-Velasquez S.L."/>
            <person name="Kruys A."/>
            <person name="Hutchinson M.I."/>
            <person name="Powell A.J."/>
            <person name="Barry K."/>
            <person name="Miller A.N."/>
            <person name="Grigoriev I.V."/>
            <person name="Debuchy R."/>
            <person name="Gladieux P."/>
            <person name="Hiltunen Thoren M."/>
            <person name="Johannesson H."/>
        </authorList>
    </citation>
    <scope>NUCLEOTIDE SEQUENCE</scope>
    <source>
        <strain evidence="3">CBS 118394</strain>
    </source>
</reference>
<accession>A0AAE0MGB9</accession>
<dbReference type="InterPro" id="IPR036444">
    <property type="entry name" value="PLipase_A2_dom_sf"/>
</dbReference>
<evidence type="ECO:0000256" key="1">
    <source>
        <dbReference type="SAM" id="SignalP"/>
    </source>
</evidence>
<dbReference type="EMBL" id="JAUEDM010000018">
    <property type="protein sequence ID" value="KAK3311809.1"/>
    <property type="molecule type" value="Genomic_DNA"/>
</dbReference>
<organism evidence="3 4">
    <name type="scientific">Apodospora peruviana</name>
    <dbReference type="NCBI Taxonomy" id="516989"/>
    <lineage>
        <taxon>Eukaryota</taxon>
        <taxon>Fungi</taxon>
        <taxon>Dikarya</taxon>
        <taxon>Ascomycota</taxon>
        <taxon>Pezizomycotina</taxon>
        <taxon>Sordariomycetes</taxon>
        <taxon>Sordariomycetidae</taxon>
        <taxon>Sordariales</taxon>
        <taxon>Lasiosphaeriaceae</taxon>
        <taxon>Apodospora</taxon>
    </lineage>
</organism>
<evidence type="ECO:0000313" key="3">
    <source>
        <dbReference type="EMBL" id="KAK3331517.1"/>
    </source>
</evidence>
<feature type="chain" id="PRO_5042442709" evidence="1">
    <location>
        <begin position="18"/>
        <end position="121"/>
    </location>
</feature>